<evidence type="ECO:0000313" key="2">
    <source>
        <dbReference type="Proteomes" id="UP001249851"/>
    </source>
</evidence>
<gene>
    <name evidence="1" type="ORF">P5673_014248</name>
</gene>
<sequence>MLYFWLLSAMKLFVKETTTVLKWIIPLYLILLWLPDSTTDCSQQSGKACKDCIEVSGRAGKTREARRNPKEVW</sequence>
<accession>A0AAD9QKG5</accession>
<dbReference type="EMBL" id="JARQWQ010000028">
    <property type="protein sequence ID" value="KAK2562566.1"/>
    <property type="molecule type" value="Genomic_DNA"/>
</dbReference>
<protein>
    <submittedName>
        <fullName evidence="1">Uncharacterized protein</fullName>
    </submittedName>
</protein>
<organism evidence="1 2">
    <name type="scientific">Acropora cervicornis</name>
    <name type="common">Staghorn coral</name>
    <dbReference type="NCBI Taxonomy" id="6130"/>
    <lineage>
        <taxon>Eukaryota</taxon>
        <taxon>Metazoa</taxon>
        <taxon>Cnidaria</taxon>
        <taxon>Anthozoa</taxon>
        <taxon>Hexacorallia</taxon>
        <taxon>Scleractinia</taxon>
        <taxon>Astrocoeniina</taxon>
        <taxon>Acroporidae</taxon>
        <taxon>Acropora</taxon>
    </lineage>
</organism>
<evidence type="ECO:0000313" key="1">
    <source>
        <dbReference type="EMBL" id="KAK2562566.1"/>
    </source>
</evidence>
<reference evidence="1" key="2">
    <citation type="journal article" date="2023" name="Science">
        <title>Genomic signatures of disease resistance in endangered staghorn corals.</title>
        <authorList>
            <person name="Vollmer S.V."/>
            <person name="Selwyn J.D."/>
            <person name="Despard B.A."/>
            <person name="Roesel C.L."/>
        </authorList>
    </citation>
    <scope>NUCLEOTIDE SEQUENCE</scope>
    <source>
        <strain evidence="1">K2</strain>
    </source>
</reference>
<dbReference type="Proteomes" id="UP001249851">
    <property type="component" value="Unassembled WGS sequence"/>
</dbReference>
<proteinExistence type="predicted"/>
<dbReference type="AlphaFoldDB" id="A0AAD9QKG5"/>
<keyword evidence="2" id="KW-1185">Reference proteome</keyword>
<reference evidence="1" key="1">
    <citation type="journal article" date="2023" name="G3 (Bethesda)">
        <title>Whole genome assembly and annotation of the endangered Caribbean coral Acropora cervicornis.</title>
        <authorList>
            <person name="Selwyn J.D."/>
            <person name="Vollmer S.V."/>
        </authorList>
    </citation>
    <scope>NUCLEOTIDE SEQUENCE</scope>
    <source>
        <strain evidence="1">K2</strain>
    </source>
</reference>
<comment type="caution">
    <text evidence="1">The sequence shown here is derived from an EMBL/GenBank/DDBJ whole genome shotgun (WGS) entry which is preliminary data.</text>
</comment>
<name>A0AAD9QKG5_ACRCE</name>